<evidence type="ECO:0000259" key="9">
    <source>
        <dbReference type="Pfam" id="PF01494"/>
    </source>
</evidence>
<evidence type="ECO:0000256" key="7">
    <source>
        <dbReference type="SAM" id="SignalP"/>
    </source>
</evidence>
<dbReference type="SUPFAM" id="SSF54373">
    <property type="entry name" value="FAD-linked reductases, C-terminal domain"/>
    <property type="match status" value="1"/>
</dbReference>
<keyword evidence="7" id="KW-0732">Signal</keyword>
<dbReference type="InterPro" id="IPR003953">
    <property type="entry name" value="FAD-dep_OxRdtase_2_FAD-bd"/>
</dbReference>
<dbReference type="GO" id="GO:0004497">
    <property type="term" value="F:monooxygenase activity"/>
    <property type="evidence" value="ECO:0007669"/>
    <property type="project" value="UniProtKB-KW"/>
</dbReference>
<dbReference type="InterPro" id="IPR050493">
    <property type="entry name" value="FAD-dep_Monooxygenase_BioMet"/>
</dbReference>
<organism evidence="10 11">
    <name type="scientific">Thelonectria olida</name>
    <dbReference type="NCBI Taxonomy" id="1576542"/>
    <lineage>
        <taxon>Eukaryota</taxon>
        <taxon>Fungi</taxon>
        <taxon>Dikarya</taxon>
        <taxon>Ascomycota</taxon>
        <taxon>Pezizomycotina</taxon>
        <taxon>Sordariomycetes</taxon>
        <taxon>Hypocreomycetidae</taxon>
        <taxon>Hypocreales</taxon>
        <taxon>Nectriaceae</taxon>
        <taxon>Thelonectria</taxon>
    </lineage>
</organism>
<feature type="region of interest" description="Disordered" evidence="6">
    <location>
        <begin position="433"/>
        <end position="454"/>
    </location>
</feature>
<reference evidence="10 11" key="1">
    <citation type="journal article" date="2021" name="Nat. Commun.">
        <title>Genetic determinants of endophytism in the Arabidopsis root mycobiome.</title>
        <authorList>
            <person name="Mesny F."/>
            <person name="Miyauchi S."/>
            <person name="Thiergart T."/>
            <person name="Pickel B."/>
            <person name="Atanasova L."/>
            <person name="Karlsson M."/>
            <person name="Huettel B."/>
            <person name="Barry K.W."/>
            <person name="Haridas S."/>
            <person name="Chen C."/>
            <person name="Bauer D."/>
            <person name="Andreopoulos W."/>
            <person name="Pangilinan J."/>
            <person name="LaButti K."/>
            <person name="Riley R."/>
            <person name="Lipzen A."/>
            <person name="Clum A."/>
            <person name="Drula E."/>
            <person name="Henrissat B."/>
            <person name="Kohler A."/>
            <person name="Grigoriev I.V."/>
            <person name="Martin F.M."/>
            <person name="Hacquard S."/>
        </authorList>
    </citation>
    <scope>NUCLEOTIDE SEQUENCE [LARGE SCALE GENOMIC DNA]</scope>
    <source>
        <strain evidence="10 11">MPI-CAGE-CH-0241</strain>
    </source>
</reference>
<dbReference type="SUPFAM" id="SSF51905">
    <property type="entry name" value="FAD/NAD(P)-binding domain"/>
    <property type="match status" value="1"/>
</dbReference>
<name>A0A9P9AN19_9HYPO</name>
<protein>
    <submittedName>
        <fullName evidence="10">Monooxygenase</fullName>
    </submittedName>
</protein>
<evidence type="ECO:0000256" key="4">
    <source>
        <dbReference type="ARBA" id="ARBA00023002"/>
    </source>
</evidence>
<comment type="caution">
    <text evidence="10">The sequence shown here is derived from an EMBL/GenBank/DDBJ whole genome shotgun (WGS) entry which is preliminary data.</text>
</comment>
<dbReference type="InterPro" id="IPR036188">
    <property type="entry name" value="FAD/NAD-bd_sf"/>
</dbReference>
<dbReference type="EMBL" id="JAGPYM010000014">
    <property type="protein sequence ID" value="KAH6887469.1"/>
    <property type="molecule type" value="Genomic_DNA"/>
</dbReference>
<keyword evidence="2" id="KW-0285">Flavoprotein</keyword>
<evidence type="ECO:0000256" key="2">
    <source>
        <dbReference type="ARBA" id="ARBA00022630"/>
    </source>
</evidence>
<dbReference type="Proteomes" id="UP000777438">
    <property type="component" value="Unassembled WGS sequence"/>
</dbReference>
<sequence length="454" mass="50710">MTSNSLHVLIVGAGFGGLTAAIECRLRGMDVTIVETYPTSSAYGDIIDFFPNGGRIIEKWDNGRVGRDLMKICINQGDGFQYCKADGTVIWAEDWILEPHHYWKQYAGHRGQMHKVVLDYAEEVGVKFEFGDRVTEYLDQEKPGVVTASGKTLTADVVVAADGPRSIARAQVLGLPDHKVNSGYAIFRAYFTLTEEHQQNPLLKEFCDPTIDITRLWIAKDLHMIVYTWNKGKDLGWVLTHKDTADIGESWSFPGKKEDVLACLAEGGFEQRLVEIVKATPEKNLVDYKLVWRDPLKTWLSPSARITLIGDAAHCHLPTSAQGGSQAMEDGVALAIALKRANGDVPLGLRVFERIRFNRSHVTHMASITIRDGYHNVDWEGEELQKNPQILNLPRPSWVIEHDIEKEAEEHFGHLADDVKSYKPGTIEELALPAGGDYKPESRKVGQPKTVAVR</sequence>
<dbReference type="Pfam" id="PF00890">
    <property type="entry name" value="FAD_binding_2"/>
    <property type="match status" value="1"/>
</dbReference>
<dbReference type="PRINTS" id="PR00420">
    <property type="entry name" value="RNGMNOXGNASE"/>
</dbReference>
<dbReference type="InterPro" id="IPR002938">
    <property type="entry name" value="FAD-bd"/>
</dbReference>
<feature type="domain" description="FAD-binding" evidence="9">
    <location>
        <begin position="305"/>
        <end position="338"/>
    </location>
</feature>
<evidence type="ECO:0000256" key="6">
    <source>
        <dbReference type="SAM" id="MobiDB-lite"/>
    </source>
</evidence>
<keyword evidence="5 10" id="KW-0503">Monooxygenase</keyword>
<dbReference type="Pfam" id="PF01494">
    <property type="entry name" value="FAD_binding_3"/>
    <property type="match status" value="1"/>
</dbReference>
<evidence type="ECO:0000259" key="8">
    <source>
        <dbReference type="Pfam" id="PF00890"/>
    </source>
</evidence>
<feature type="domain" description="FAD-dependent oxidoreductase 2 FAD-binding" evidence="8">
    <location>
        <begin position="7"/>
        <end position="38"/>
    </location>
</feature>
<evidence type="ECO:0000313" key="10">
    <source>
        <dbReference type="EMBL" id="KAH6887469.1"/>
    </source>
</evidence>
<keyword evidence="4" id="KW-0560">Oxidoreductase</keyword>
<keyword evidence="11" id="KW-1185">Reference proteome</keyword>
<dbReference type="PANTHER" id="PTHR13789">
    <property type="entry name" value="MONOOXYGENASE"/>
    <property type="match status" value="1"/>
</dbReference>
<evidence type="ECO:0000256" key="3">
    <source>
        <dbReference type="ARBA" id="ARBA00022827"/>
    </source>
</evidence>
<gene>
    <name evidence="10" type="ORF">B0T10DRAFT_515219</name>
</gene>
<dbReference type="PANTHER" id="PTHR13789:SF236">
    <property type="entry name" value="MONOOXYGENASE, PUTATIVE (AFU_ORTHOLOGUE AFUA_6G12060)-RELATED"/>
    <property type="match status" value="1"/>
</dbReference>
<dbReference type="AlphaFoldDB" id="A0A9P9AN19"/>
<feature type="signal peptide" evidence="7">
    <location>
        <begin position="1"/>
        <end position="21"/>
    </location>
</feature>
<dbReference type="GO" id="GO:0071949">
    <property type="term" value="F:FAD binding"/>
    <property type="evidence" value="ECO:0007669"/>
    <property type="project" value="InterPro"/>
</dbReference>
<accession>A0A9P9AN19</accession>
<proteinExistence type="inferred from homology"/>
<evidence type="ECO:0000256" key="5">
    <source>
        <dbReference type="ARBA" id="ARBA00023033"/>
    </source>
</evidence>
<evidence type="ECO:0000313" key="11">
    <source>
        <dbReference type="Proteomes" id="UP000777438"/>
    </source>
</evidence>
<dbReference type="Gene3D" id="3.50.50.60">
    <property type="entry name" value="FAD/NAD(P)-binding domain"/>
    <property type="match status" value="1"/>
</dbReference>
<feature type="chain" id="PRO_5040126793" evidence="7">
    <location>
        <begin position="22"/>
        <end position="454"/>
    </location>
</feature>
<keyword evidence="3" id="KW-0274">FAD</keyword>
<comment type="similarity">
    <text evidence="1">Belongs to the paxM FAD-dependent monooxygenase family.</text>
</comment>
<dbReference type="OrthoDB" id="16820at2759"/>
<evidence type="ECO:0000256" key="1">
    <source>
        <dbReference type="ARBA" id="ARBA00007992"/>
    </source>
</evidence>